<keyword evidence="2" id="KW-1003">Cell membrane</keyword>
<evidence type="ECO:0000256" key="4">
    <source>
        <dbReference type="ARBA" id="ARBA00022989"/>
    </source>
</evidence>
<name>A0A7W3PDU1_9MICO</name>
<dbReference type="PANTHER" id="PTHR43124">
    <property type="entry name" value="PURINE EFFLUX PUMP PBUE"/>
    <property type="match status" value="1"/>
</dbReference>
<organism evidence="8 9">
    <name type="scientific">Promicromonospora sukumoe</name>
    <dbReference type="NCBI Taxonomy" id="88382"/>
    <lineage>
        <taxon>Bacteria</taxon>
        <taxon>Bacillati</taxon>
        <taxon>Actinomycetota</taxon>
        <taxon>Actinomycetes</taxon>
        <taxon>Micrococcales</taxon>
        <taxon>Promicromonosporaceae</taxon>
        <taxon>Promicromonospora</taxon>
    </lineage>
</organism>
<dbReference type="GO" id="GO:0022857">
    <property type="term" value="F:transmembrane transporter activity"/>
    <property type="evidence" value="ECO:0007669"/>
    <property type="project" value="InterPro"/>
</dbReference>
<dbReference type="InterPro" id="IPR050189">
    <property type="entry name" value="MFS_Efflux_Transporters"/>
</dbReference>
<feature type="domain" description="Major facilitator superfamily (MFS) profile" evidence="7">
    <location>
        <begin position="20"/>
        <end position="397"/>
    </location>
</feature>
<dbReference type="PROSITE" id="PS50850">
    <property type="entry name" value="MFS"/>
    <property type="match status" value="1"/>
</dbReference>
<evidence type="ECO:0000256" key="6">
    <source>
        <dbReference type="SAM" id="Phobius"/>
    </source>
</evidence>
<dbReference type="CDD" id="cd17324">
    <property type="entry name" value="MFS_NepI_like"/>
    <property type="match status" value="1"/>
</dbReference>
<keyword evidence="4 6" id="KW-1133">Transmembrane helix</keyword>
<dbReference type="SUPFAM" id="SSF103473">
    <property type="entry name" value="MFS general substrate transporter"/>
    <property type="match status" value="1"/>
</dbReference>
<evidence type="ECO:0000256" key="1">
    <source>
        <dbReference type="ARBA" id="ARBA00004651"/>
    </source>
</evidence>
<proteinExistence type="predicted"/>
<feature type="transmembrane region" description="Helical" evidence="6">
    <location>
        <begin position="216"/>
        <end position="239"/>
    </location>
</feature>
<dbReference type="EMBL" id="JACGWV010000001">
    <property type="protein sequence ID" value="MBA8807912.1"/>
    <property type="molecule type" value="Genomic_DNA"/>
</dbReference>
<evidence type="ECO:0000313" key="8">
    <source>
        <dbReference type="EMBL" id="MBA8807912.1"/>
    </source>
</evidence>
<keyword evidence="3 6" id="KW-0812">Transmembrane</keyword>
<sequence length="415" mass="42755">MSVSRPHQDPPARSYPPALVLLTLAAGAFGIGTTEFAVSGLLPGIAAEFDVSFSTAGWAATLYALGVFVGAPLLIVVGRRFEQRRFLLVLMALFVVGNLATALGSTFGLVLAGRVVTALAHGAFLGTGSILASRVVPAHRRTRAIAFMFTGLTLATLVGAPIATWVSTTWSWRVSFLGIGAIGVVTLACILLCIPRGTAGEPLRLGAELRALRNPQLLLAMLVTILGPAGFFTSITYIAPITLDVTGTPESWITLYLTVFGLGLFIGNIVGGRLADINLMGLLTGSLAMLTAVLLLFWLAAGSVVVTLVAVFLMAATGFATVSPIQRLVMERAERAGAPNLAASMNIGMFNLGNAIGAWLGGVVIDAGLGSASPNLAGAALAGAALVVALLIARRARNDSARDITHDDPAAATTV</sequence>
<evidence type="ECO:0000256" key="5">
    <source>
        <dbReference type="ARBA" id="ARBA00023136"/>
    </source>
</evidence>
<keyword evidence="5 6" id="KW-0472">Membrane</keyword>
<keyword evidence="9" id="KW-1185">Reference proteome</keyword>
<dbReference type="Proteomes" id="UP000540568">
    <property type="component" value="Unassembled WGS sequence"/>
</dbReference>
<dbReference type="InterPro" id="IPR036259">
    <property type="entry name" value="MFS_trans_sf"/>
</dbReference>
<feature type="transmembrane region" description="Helical" evidence="6">
    <location>
        <begin position="144"/>
        <end position="166"/>
    </location>
</feature>
<evidence type="ECO:0000313" key="9">
    <source>
        <dbReference type="Proteomes" id="UP000540568"/>
    </source>
</evidence>
<feature type="transmembrane region" description="Helical" evidence="6">
    <location>
        <begin position="343"/>
        <end position="364"/>
    </location>
</feature>
<accession>A0A7W3PDU1</accession>
<comment type="subcellular location">
    <subcellularLocation>
        <location evidence="1">Cell membrane</location>
        <topology evidence="1">Multi-pass membrane protein</topology>
    </subcellularLocation>
</comment>
<evidence type="ECO:0000256" key="2">
    <source>
        <dbReference type="ARBA" id="ARBA00022475"/>
    </source>
</evidence>
<dbReference type="GO" id="GO:0005886">
    <property type="term" value="C:plasma membrane"/>
    <property type="evidence" value="ECO:0007669"/>
    <property type="project" value="UniProtKB-SubCell"/>
</dbReference>
<gene>
    <name evidence="8" type="ORF">FHX71_001854</name>
</gene>
<feature type="transmembrane region" description="Helical" evidence="6">
    <location>
        <begin position="251"/>
        <end position="270"/>
    </location>
</feature>
<dbReference type="AlphaFoldDB" id="A0A7W3PDU1"/>
<reference evidence="8 9" key="1">
    <citation type="submission" date="2020-07" db="EMBL/GenBank/DDBJ databases">
        <title>Sequencing the genomes of 1000 actinobacteria strains.</title>
        <authorList>
            <person name="Klenk H.-P."/>
        </authorList>
    </citation>
    <scope>NUCLEOTIDE SEQUENCE [LARGE SCALE GENOMIC DNA]</scope>
    <source>
        <strain evidence="8 9">DSM 44121</strain>
    </source>
</reference>
<feature type="transmembrane region" description="Helical" evidence="6">
    <location>
        <begin position="57"/>
        <end position="77"/>
    </location>
</feature>
<dbReference type="InterPro" id="IPR011701">
    <property type="entry name" value="MFS"/>
</dbReference>
<dbReference type="RefSeq" id="WP_182615600.1">
    <property type="nucleotide sequence ID" value="NZ_BAAATF010000006.1"/>
</dbReference>
<feature type="transmembrane region" description="Helical" evidence="6">
    <location>
        <begin position="304"/>
        <end position="322"/>
    </location>
</feature>
<protein>
    <submittedName>
        <fullName evidence="8">DHA1 family inner membrane transport protein</fullName>
    </submittedName>
</protein>
<dbReference type="PANTHER" id="PTHR43124:SF3">
    <property type="entry name" value="CHLORAMPHENICOL EFFLUX PUMP RV0191"/>
    <property type="match status" value="1"/>
</dbReference>
<comment type="caution">
    <text evidence="8">The sequence shown here is derived from an EMBL/GenBank/DDBJ whole genome shotgun (WGS) entry which is preliminary data.</text>
</comment>
<dbReference type="Pfam" id="PF07690">
    <property type="entry name" value="MFS_1"/>
    <property type="match status" value="1"/>
</dbReference>
<evidence type="ECO:0000259" key="7">
    <source>
        <dbReference type="PROSITE" id="PS50850"/>
    </source>
</evidence>
<feature type="transmembrane region" description="Helical" evidence="6">
    <location>
        <begin position="86"/>
        <end position="105"/>
    </location>
</feature>
<feature type="transmembrane region" description="Helical" evidence="6">
    <location>
        <begin position="277"/>
        <end position="298"/>
    </location>
</feature>
<dbReference type="InterPro" id="IPR020846">
    <property type="entry name" value="MFS_dom"/>
</dbReference>
<feature type="transmembrane region" description="Helical" evidence="6">
    <location>
        <begin position="376"/>
        <end position="393"/>
    </location>
</feature>
<evidence type="ECO:0000256" key="3">
    <source>
        <dbReference type="ARBA" id="ARBA00022692"/>
    </source>
</evidence>
<feature type="transmembrane region" description="Helical" evidence="6">
    <location>
        <begin position="172"/>
        <end position="195"/>
    </location>
</feature>
<feature type="transmembrane region" description="Helical" evidence="6">
    <location>
        <begin position="111"/>
        <end position="132"/>
    </location>
</feature>
<dbReference type="Gene3D" id="1.20.1250.20">
    <property type="entry name" value="MFS general substrate transporter like domains"/>
    <property type="match status" value="2"/>
</dbReference>